<keyword evidence="3" id="KW-1185">Reference proteome</keyword>
<dbReference type="OrthoDB" id="882789at2"/>
<dbReference type="RefSeq" id="WP_135498398.1">
    <property type="nucleotide sequence ID" value="NZ_SRLD01000027.1"/>
</dbReference>
<protein>
    <recommendedName>
        <fullName evidence="4">Lipoprotein</fullName>
    </recommendedName>
</protein>
<dbReference type="InterPro" id="IPR038468">
    <property type="entry name" value="MmpS_C"/>
</dbReference>
<evidence type="ECO:0000313" key="3">
    <source>
        <dbReference type="Proteomes" id="UP000297739"/>
    </source>
</evidence>
<gene>
    <name evidence="2" type="ORF">E5J99_13780</name>
</gene>
<proteinExistence type="predicted"/>
<feature type="signal peptide" evidence="1">
    <location>
        <begin position="1"/>
        <end position="17"/>
    </location>
</feature>
<dbReference type="AlphaFoldDB" id="A0A4Z0PJE3"/>
<evidence type="ECO:0000313" key="2">
    <source>
        <dbReference type="EMBL" id="TGE14973.1"/>
    </source>
</evidence>
<comment type="caution">
    <text evidence="2">The sequence shown here is derived from an EMBL/GenBank/DDBJ whole genome shotgun (WGS) entry which is preliminary data.</text>
</comment>
<name>A0A4Z0PJE3_9BACT</name>
<sequence length="130" mass="13718">MKRLAYLLMSCAALATAPGCSKDNDAAPTSPKEYQVQYKVTSVNAAVSDYISYDNESGGTTTVNNVPLPASYSFKRTMKQGDHLSILASIDGGTPASEITVAILLDGKEVKKETGRGIDAQAVPVYVIGQ</sequence>
<evidence type="ECO:0008006" key="4">
    <source>
        <dbReference type="Google" id="ProtNLM"/>
    </source>
</evidence>
<dbReference type="EMBL" id="SRLD01000027">
    <property type="protein sequence ID" value="TGE14973.1"/>
    <property type="molecule type" value="Genomic_DNA"/>
</dbReference>
<dbReference type="Proteomes" id="UP000297739">
    <property type="component" value="Unassembled WGS sequence"/>
</dbReference>
<dbReference type="Gene3D" id="2.60.40.2880">
    <property type="entry name" value="MmpS1-5, C-terminal soluble domain"/>
    <property type="match status" value="1"/>
</dbReference>
<accession>A0A4Z0PJE3</accession>
<reference evidence="2 3" key="1">
    <citation type="submission" date="2019-04" db="EMBL/GenBank/DDBJ databases">
        <authorList>
            <person name="Feng G."/>
            <person name="Zhang J."/>
            <person name="Zhu H."/>
        </authorList>
    </citation>
    <scope>NUCLEOTIDE SEQUENCE [LARGE SCALE GENOMIC DNA]</scope>
    <source>
        <strain evidence="2 3">JCM 17223</strain>
    </source>
</reference>
<feature type="chain" id="PRO_5021450112" description="Lipoprotein" evidence="1">
    <location>
        <begin position="18"/>
        <end position="130"/>
    </location>
</feature>
<evidence type="ECO:0000256" key="1">
    <source>
        <dbReference type="SAM" id="SignalP"/>
    </source>
</evidence>
<organism evidence="2 3">
    <name type="scientific">Hymenobacter elongatus</name>
    <dbReference type="NCBI Taxonomy" id="877208"/>
    <lineage>
        <taxon>Bacteria</taxon>
        <taxon>Pseudomonadati</taxon>
        <taxon>Bacteroidota</taxon>
        <taxon>Cytophagia</taxon>
        <taxon>Cytophagales</taxon>
        <taxon>Hymenobacteraceae</taxon>
        <taxon>Hymenobacter</taxon>
    </lineage>
</organism>
<keyword evidence="1" id="KW-0732">Signal</keyword>